<evidence type="ECO:0000313" key="2">
    <source>
        <dbReference type="EMBL" id="TDL16120.1"/>
    </source>
</evidence>
<dbReference type="VEuPathDB" id="FungiDB:BD410DRAFT_777458"/>
<keyword evidence="3" id="KW-1185">Reference proteome</keyword>
<keyword evidence="1" id="KW-0472">Membrane</keyword>
<keyword evidence="1" id="KW-1133">Transmembrane helix</keyword>
<dbReference type="InterPro" id="IPR009724">
    <property type="entry name" value="TMEM70"/>
</dbReference>
<feature type="transmembrane region" description="Helical" evidence="1">
    <location>
        <begin position="132"/>
        <end position="156"/>
    </location>
</feature>
<dbReference type="PANTHER" id="PTHR13281:SF0">
    <property type="entry name" value="TRANSMEMBRANE PROTEIN 70, MITOCHONDRIAL"/>
    <property type="match status" value="1"/>
</dbReference>
<name>A0A4Y7PNS2_9AGAM</name>
<protein>
    <recommendedName>
        <fullName evidence="4">Transmembrane protein</fullName>
    </recommendedName>
</protein>
<proteinExistence type="predicted"/>
<evidence type="ECO:0000313" key="3">
    <source>
        <dbReference type="Proteomes" id="UP000294933"/>
    </source>
</evidence>
<evidence type="ECO:0000256" key="1">
    <source>
        <dbReference type="SAM" id="Phobius"/>
    </source>
</evidence>
<dbReference type="Proteomes" id="UP000294933">
    <property type="component" value="Unassembled WGS sequence"/>
</dbReference>
<dbReference type="PANTHER" id="PTHR13281">
    <property type="entry name" value="TRANSMEMBRANE PROTEIN 70, MITOCHONDRIAL"/>
    <property type="match status" value="1"/>
</dbReference>
<sequence length="281" mass="30985">MLACRQLPWRPLNIPACVSKPLLTRQLSTSKLPHRLIVQATLLSRLKRPRYRFFSATLRGLQDASSQATATLKADSPKHRIDDSTVSYTGPLTKTFRNLKIFSLSSFGLATALTPFMFIIESSLPLGARFALAFTAMATSGVSTALVSWAGAPYVASLRLLHEEKRADDADTEGESSSIEMETSTLLLKPLYTTVYDTAFLAPTRRGFSTWELAERVEIPASQAGSTGSEETIAETKDKEGRVKGRWIVKWEGDGVGTCVRAGKVVRYFNVHEELLPISIR</sequence>
<gene>
    <name evidence="2" type="ORF">BD410DRAFT_777458</name>
</gene>
<feature type="transmembrane region" description="Helical" evidence="1">
    <location>
        <begin position="101"/>
        <end position="120"/>
    </location>
</feature>
<dbReference type="EMBL" id="ML170251">
    <property type="protein sequence ID" value="TDL16120.1"/>
    <property type="molecule type" value="Genomic_DNA"/>
</dbReference>
<dbReference type="OrthoDB" id="5386199at2759"/>
<reference evidence="2 3" key="1">
    <citation type="submission" date="2018-06" db="EMBL/GenBank/DDBJ databases">
        <title>A transcriptomic atlas of mushroom development highlights an independent origin of complex multicellularity.</title>
        <authorList>
            <consortium name="DOE Joint Genome Institute"/>
            <person name="Krizsan K."/>
            <person name="Almasi E."/>
            <person name="Merenyi Z."/>
            <person name="Sahu N."/>
            <person name="Viragh M."/>
            <person name="Koszo T."/>
            <person name="Mondo S."/>
            <person name="Kiss B."/>
            <person name="Balint B."/>
            <person name="Kues U."/>
            <person name="Barry K."/>
            <person name="Hegedus J.C."/>
            <person name="Henrissat B."/>
            <person name="Johnson J."/>
            <person name="Lipzen A."/>
            <person name="Ohm R."/>
            <person name="Nagy I."/>
            <person name="Pangilinan J."/>
            <person name="Yan J."/>
            <person name="Xiong Y."/>
            <person name="Grigoriev I.V."/>
            <person name="Hibbett D.S."/>
            <person name="Nagy L.G."/>
        </authorList>
    </citation>
    <scope>NUCLEOTIDE SEQUENCE [LARGE SCALE GENOMIC DNA]</scope>
    <source>
        <strain evidence="2 3">SZMC22713</strain>
    </source>
</reference>
<accession>A0A4Y7PNS2</accession>
<keyword evidence="1" id="KW-0812">Transmembrane</keyword>
<evidence type="ECO:0008006" key="4">
    <source>
        <dbReference type="Google" id="ProtNLM"/>
    </source>
</evidence>
<dbReference type="GO" id="GO:0031966">
    <property type="term" value="C:mitochondrial membrane"/>
    <property type="evidence" value="ECO:0007669"/>
    <property type="project" value="TreeGrafter"/>
</dbReference>
<dbReference type="AlphaFoldDB" id="A0A4Y7PNS2"/>
<dbReference type="GO" id="GO:0033615">
    <property type="term" value="P:mitochondrial proton-transporting ATP synthase complex assembly"/>
    <property type="evidence" value="ECO:0007669"/>
    <property type="project" value="TreeGrafter"/>
</dbReference>
<organism evidence="2 3">
    <name type="scientific">Rickenella mellea</name>
    <dbReference type="NCBI Taxonomy" id="50990"/>
    <lineage>
        <taxon>Eukaryota</taxon>
        <taxon>Fungi</taxon>
        <taxon>Dikarya</taxon>
        <taxon>Basidiomycota</taxon>
        <taxon>Agaricomycotina</taxon>
        <taxon>Agaricomycetes</taxon>
        <taxon>Hymenochaetales</taxon>
        <taxon>Rickenellaceae</taxon>
        <taxon>Rickenella</taxon>
    </lineage>
</organism>